<dbReference type="Proteomes" id="UP000222163">
    <property type="component" value="Unassembled WGS sequence"/>
</dbReference>
<dbReference type="EMBL" id="PDUU01000003">
    <property type="protein sequence ID" value="PHN98765.1"/>
    <property type="molecule type" value="Genomic_DNA"/>
</dbReference>
<dbReference type="InterPro" id="IPR058625">
    <property type="entry name" value="MdtA-like_BSH"/>
</dbReference>
<evidence type="ECO:0000259" key="4">
    <source>
        <dbReference type="Pfam" id="PF25954"/>
    </source>
</evidence>
<protein>
    <submittedName>
        <fullName evidence="5">Efflux RND transporter periplasmic adaptor subunit</fullName>
    </submittedName>
    <submittedName>
        <fullName evidence="6">Efflux transporter periplasmic adaptor subunit</fullName>
    </submittedName>
</protein>
<dbReference type="PROSITE" id="PS51257">
    <property type="entry name" value="PROKAR_LIPOPROTEIN"/>
    <property type="match status" value="1"/>
</dbReference>
<dbReference type="InterPro" id="IPR058792">
    <property type="entry name" value="Beta-barrel_RND_2"/>
</dbReference>
<dbReference type="RefSeq" id="WP_099214581.1">
    <property type="nucleotide sequence ID" value="NZ_JAUYVU010000017.1"/>
</dbReference>
<proteinExistence type="inferred from homology"/>
<dbReference type="Proteomes" id="UP001242342">
    <property type="component" value="Unassembled WGS sequence"/>
</dbReference>
<keyword evidence="2" id="KW-0813">Transport</keyword>
<evidence type="ECO:0000256" key="1">
    <source>
        <dbReference type="ARBA" id="ARBA00009477"/>
    </source>
</evidence>
<dbReference type="PANTHER" id="PTHR30097">
    <property type="entry name" value="CATION EFFLUX SYSTEM PROTEIN CUSB"/>
    <property type="match status" value="1"/>
</dbReference>
<reference evidence="6 7" key="1">
    <citation type="journal article" date="2016" name="Nat. Commun.">
        <title>Microbial interactions lead to rapid micro-scale successions on model marine particles.</title>
        <authorList>
            <person name="Datta M.S."/>
            <person name="Sliwerska E."/>
            <person name="Gore J."/>
            <person name="Polz M.F."/>
            <person name="Cordero O.X."/>
        </authorList>
    </citation>
    <scope>NUCLEOTIDE SEQUENCE [LARGE SCALE GENOMIC DNA]</scope>
    <source>
        <strain evidence="6 7">4G03</strain>
    </source>
</reference>
<dbReference type="InterPro" id="IPR051909">
    <property type="entry name" value="MFP_Cation_Efflux"/>
</dbReference>
<dbReference type="Pfam" id="PF25917">
    <property type="entry name" value="BSH_RND"/>
    <property type="match status" value="1"/>
</dbReference>
<evidence type="ECO:0000259" key="3">
    <source>
        <dbReference type="Pfam" id="PF25917"/>
    </source>
</evidence>
<dbReference type="GO" id="GO:0030313">
    <property type="term" value="C:cell envelope"/>
    <property type="evidence" value="ECO:0007669"/>
    <property type="project" value="TreeGrafter"/>
</dbReference>
<dbReference type="Gene3D" id="2.40.30.170">
    <property type="match status" value="1"/>
</dbReference>
<organism evidence="6 7">
    <name type="scientific">Tenacibaculum discolor</name>
    <dbReference type="NCBI Taxonomy" id="361581"/>
    <lineage>
        <taxon>Bacteria</taxon>
        <taxon>Pseudomonadati</taxon>
        <taxon>Bacteroidota</taxon>
        <taxon>Flavobacteriia</taxon>
        <taxon>Flavobacteriales</taxon>
        <taxon>Flavobacteriaceae</taxon>
        <taxon>Tenacibaculum</taxon>
    </lineage>
</organism>
<feature type="domain" description="CusB-like beta-barrel" evidence="4">
    <location>
        <begin position="227"/>
        <end position="300"/>
    </location>
</feature>
<reference evidence="6" key="2">
    <citation type="submission" date="2017-10" db="EMBL/GenBank/DDBJ databases">
        <authorList>
            <person name="Enke T.N."/>
            <person name="Cordero O.X."/>
        </authorList>
    </citation>
    <scope>NUCLEOTIDE SEQUENCE</scope>
    <source>
        <strain evidence="6">4G03</strain>
    </source>
</reference>
<dbReference type="GO" id="GO:0015679">
    <property type="term" value="P:plasma membrane copper ion transport"/>
    <property type="evidence" value="ECO:0007669"/>
    <property type="project" value="TreeGrafter"/>
</dbReference>
<dbReference type="AlphaFoldDB" id="A0A2G1BYU1"/>
<comment type="similarity">
    <text evidence="1">Belongs to the membrane fusion protein (MFP) (TC 8.A.1) family.</text>
</comment>
<dbReference type="InterPro" id="IPR006143">
    <property type="entry name" value="RND_pump_MFP"/>
</dbReference>
<gene>
    <name evidence="6" type="ORF">CSC81_04530</name>
    <name evidence="5" type="ORF">Q8W23_15615</name>
</gene>
<feature type="domain" description="Multidrug resistance protein MdtA-like barrel-sandwich hybrid" evidence="3">
    <location>
        <begin position="74"/>
        <end position="215"/>
    </location>
</feature>
<reference evidence="5 8" key="3">
    <citation type="submission" date="2023-07" db="EMBL/GenBank/DDBJ databases">
        <title>Genome content predicts the carbon catabolic preferences of heterotrophic bacteria.</title>
        <authorList>
            <person name="Gralka M."/>
        </authorList>
    </citation>
    <scope>NUCLEOTIDE SEQUENCE [LARGE SCALE GENOMIC DNA]</scope>
    <source>
        <strain evidence="5 8">4G03</strain>
    </source>
</reference>
<sequence length="374" mass="42401">MKYIIYSILLVTVIGCKSKEAESTTESSVVITDDRVFITNEQWEKNSMKLVTVKEQDFPTTIKVVGKIDVPPKNKVVVTAKMGGFIKNIPLLVGDKVKKGQRLIAIENQEFVAMQQQYLETKQEITFLKSEYERQKTLFDEKITSERNYLKAKRDFEVAQTTLVSLQKQLQMINISASKLNSSSITSVTGIYAPISGNVTKIKAVTGSYISPADEILEIIDNKHLHLELSVFEKDALKLKVGQEISFRVPELSSEKYKAEVHLIGKSINENRTVDVHAHIEEEKKRNFLSGMFVEAVIETNSNKVNSLPETSVAEIEGEMFGLILDEKSNEGYYFKKKKVEVGNTFEKNVELKNSELKKETKFLEKGVFNLLIE</sequence>
<dbReference type="GO" id="GO:0022857">
    <property type="term" value="F:transmembrane transporter activity"/>
    <property type="evidence" value="ECO:0007669"/>
    <property type="project" value="InterPro"/>
</dbReference>
<dbReference type="Pfam" id="PF25954">
    <property type="entry name" value="Beta-barrel_RND_2"/>
    <property type="match status" value="1"/>
</dbReference>
<comment type="caution">
    <text evidence="6">The sequence shown here is derived from an EMBL/GenBank/DDBJ whole genome shotgun (WGS) entry which is preliminary data.</text>
</comment>
<dbReference type="NCBIfam" id="TIGR01730">
    <property type="entry name" value="RND_mfp"/>
    <property type="match status" value="1"/>
</dbReference>
<accession>A0A2G1BYU1</accession>
<dbReference type="EMBL" id="JAUYVU010000017">
    <property type="protein sequence ID" value="MDP2542904.1"/>
    <property type="molecule type" value="Genomic_DNA"/>
</dbReference>
<evidence type="ECO:0000313" key="5">
    <source>
        <dbReference type="EMBL" id="MDP2542904.1"/>
    </source>
</evidence>
<keyword evidence="8" id="KW-1185">Reference proteome</keyword>
<evidence type="ECO:0000313" key="6">
    <source>
        <dbReference type="EMBL" id="PHN98765.1"/>
    </source>
</evidence>
<evidence type="ECO:0000313" key="7">
    <source>
        <dbReference type="Proteomes" id="UP000222163"/>
    </source>
</evidence>
<dbReference type="GO" id="GO:0060003">
    <property type="term" value="P:copper ion export"/>
    <property type="evidence" value="ECO:0007669"/>
    <property type="project" value="TreeGrafter"/>
</dbReference>
<evidence type="ECO:0000313" key="8">
    <source>
        <dbReference type="Proteomes" id="UP001242342"/>
    </source>
</evidence>
<dbReference type="GO" id="GO:0016020">
    <property type="term" value="C:membrane"/>
    <property type="evidence" value="ECO:0007669"/>
    <property type="project" value="InterPro"/>
</dbReference>
<dbReference type="Gene3D" id="2.40.50.100">
    <property type="match status" value="1"/>
</dbReference>
<evidence type="ECO:0000256" key="2">
    <source>
        <dbReference type="ARBA" id="ARBA00022448"/>
    </source>
</evidence>
<dbReference type="PANTHER" id="PTHR30097:SF4">
    <property type="entry name" value="SLR6042 PROTEIN"/>
    <property type="match status" value="1"/>
</dbReference>
<dbReference type="SUPFAM" id="SSF111369">
    <property type="entry name" value="HlyD-like secretion proteins"/>
    <property type="match status" value="1"/>
</dbReference>
<name>A0A2G1BYU1_9FLAO</name>